<keyword evidence="1" id="KW-0679">Respiratory chain</keyword>
<protein>
    <submittedName>
        <fullName evidence="4">Cytochrome c oxidase cbb3-type subunit 1</fullName>
    </submittedName>
</protein>
<keyword evidence="2" id="KW-0472">Membrane</keyword>
<evidence type="ECO:0000313" key="4">
    <source>
        <dbReference type="EMBL" id="SES67714.1"/>
    </source>
</evidence>
<dbReference type="PANTHER" id="PTHR10422:SF29">
    <property type="entry name" value="CYTOCHROME C OXIDASE SUBUNIT 1 HOMOLOG, BACTEROID"/>
    <property type="match status" value="1"/>
</dbReference>
<dbReference type="PROSITE" id="PS50855">
    <property type="entry name" value="COX1"/>
    <property type="match status" value="1"/>
</dbReference>
<feature type="transmembrane region" description="Helical" evidence="2">
    <location>
        <begin position="180"/>
        <end position="200"/>
    </location>
</feature>
<dbReference type="OrthoDB" id="9806838at2"/>
<evidence type="ECO:0000256" key="1">
    <source>
        <dbReference type="ARBA" id="ARBA00022660"/>
    </source>
</evidence>
<dbReference type="GO" id="GO:0020037">
    <property type="term" value="F:heme binding"/>
    <property type="evidence" value="ECO:0007669"/>
    <property type="project" value="InterPro"/>
</dbReference>
<evidence type="ECO:0000256" key="2">
    <source>
        <dbReference type="SAM" id="Phobius"/>
    </source>
</evidence>
<evidence type="ECO:0000259" key="3">
    <source>
        <dbReference type="PROSITE" id="PS50855"/>
    </source>
</evidence>
<feature type="transmembrane region" description="Helical" evidence="2">
    <location>
        <begin position="248"/>
        <end position="266"/>
    </location>
</feature>
<dbReference type="Gene3D" id="1.20.210.10">
    <property type="entry name" value="Cytochrome c oxidase-like, subunit I domain"/>
    <property type="match status" value="1"/>
</dbReference>
<feature type="transmembrane region" description="Helical" evidence="2">
    <location>
        <begin position="220"/>
        <end position="241"/>
    </location>
</feature>
<dbReference type="InterPro" id="IPR036927">
    <property type="entry name" value="Cyt_c_oxase-like_su1_sf"/>
</dbReference>
<feature type="transmembrane region" description="Helical" evidence="2">
    <location>
        <begin position="324"/>
        <end position="344"/>
    </location>
</feature>
<dbReference type="GO" id="GO:0015990">
    <property type="term" value="P:electron transport coupled proton transport"/>
    <property type="evidence" value="ECO:0007669"/>
    <property type="project" value="TreeGrafter"/>
</dbReference>
<sequence length="485" mass="53423">MSRLIAGTEHALDANQPSDILPRIDYDLIKAHGYAAVITLFLSALAGLLVALKLTMPDLLSSHAALTWGRLRFDHTQGIFFGWLANAFFAFCYHMVPRLADRPVFSRRLGWVIFYIWNLGVLLPGWLLISLGLDSPWFAIQSLEWAEFPMIVDLVVVLGLILVCAQFAGPFLLKRQRGGLYISAWYLIGGAVFTLLAYPVGNFAPAFIPGAQGAAFSGLWIHDAVGLFVTPFVLAISYYIIPAATNRPIYSHFLSMIGFWFLFFFYPLNGTHHYVYSAIPMDAQKAAIIASVYLGMDVILVVFNQLMSLRGQASTVASDVPLRFVWTGTVFYLIVSLQGAFQALMPVNRLTHFSDWVIGHSHLAMLGFATFVAAGGIAHAWQRIPNNRYSAAAMNWAYWLITIGLLAMFTTLTAGGLVQAQIWETTAPWMDSVRASLAYWWIRDLSGLPILAGFIAFFLGLTTGARNNGAAVSTSPVIHPTLAGV</sequence>
<feature type="transmembrane region" description="Helical" evidence="2">
    <location>
        <begin position="364"/>
        <end position="384"/>
    </location>
</feature>
<dbReference type="GO" id="GO:0016020">
    <property type="term" value="C:membrane"/>
    <property type="evidence" value="ECO:0007669"/>
    <property type="project" value="InterPro"/>
</dbReference>
<dbReference type="PANTHER" id="PTHR10422">
    <property type="entry name" value="CYTOCHROME C OXIDASE SUBUNIT 1"/>
    <property type="match status" value="1"/>
</dbReference>
<feature type="transmembrane region" description="Helical" evidence="2">
    <location>
        <begin position="33"/>
        <end position="56"/>
    </location>
</feature>
<evidence type="ECO:0000313" key="5">
    <source>
        <dbReference type="Proteomes" id="UP000182332"/>
    </source>
</evidence>
<keyword evidence="2" id="KW-1133">Transmembrane helix</keyword>
<dbReference type="GO" id="GO:0004129">
    <property type="term" value="F:cytochrome-c oxidase activity"/>
    <property type="evidence" value="ECO:0007669"/>
    <property type="project" value="InterPro"/>
</dbReference>
<dbReference type="SUPFAM" id="SSF81442">
    <property type="entry name" value="Cytochrome c oxidase subunit I-like"/>
    <property type="match status" value="1"/>
</dbReference>
<name>A0A1H9YGW0_9PSED</name>
<dbReference type="UniPathway" id="UPA00705"/>
<feature type="transmembrane region" description="Helical" evidence="2">
    <location>
        <begin position="438"/>
        <end position="461"/>
    </location>
</feature>
<dbReference type="GO" id="GO:0022904">
    <property type="term" value="P:respiratory electron transport chain"/>
    <property type="evidence" value="ECO:0007669"/>
    <property type="project" value="TreeGrafter"/>
</dbReference>
<keyword evidence="1" id="KW-0813">Transport</keyword>
<dbReference type="Pfam" id="PF00115">
    <property type="entry name" value="COX1"/>
    <property type="match status" value="1"/>
</dbReference>
<dbReference type="GO" id="GO:0006119">
    <property type="term" value="P:oxidative phosphorylation"/>
    <property type="evidence" value="ECO:0007669"/>
    <property type="project" value="UniProtKB-UniPathway"/>
</dbReference>
<dbReference type="InterPro" id="IPR023616">
    <property type="entry name" value="Cyt_c_oxase-like_su1_dom"/>
</dbReference>
<feature type="transmembrane region" description="Helical" evidence="2">
    <location>
        <begin position="108"/>
        <end position="129"/>
    </location>
</feature>
<dbReference type="EMBL" id="FOHW01000001">
    <property type="protein sequence ID" value="SES67714.1"/>
    <property type="molecule type" value="Genomic_DNA"/>
</dbReference>
<keyword evidence="2" id="KW-0812">Transmembrane</keyword>
<feature type="transmembrane region" description="Helical" evidence="2">
    <location>
        <begin position="76"/>
        <end position="96"/>
    </location>
</feature>
<proteinExistence type="predicted"/>
<dbReference type="Proteomes" id="UP000182332">
    <property type="component" value="Unassembled WGS sequence"/>
</dbReference>
<dbReference type="RefSeq" id="WP_046722265.1">
    <property type="nucleotide sequence ID" value="NZ_FOHW01000001.1"/>
</dbReference>
<dbReference type="InterPro" id="IPR000883">
    <property type="entry name" value="Cyt_C_Oxase_1"/>
</dbReference>
<feature type="transmembrane region" description="Helical" evidence="2">
    <location>
        <begin position="149"/>
        <end position="173"/>
    </location>
</feature>
<accession>A0A1H9YGW0</accession>
<feature type="transmembrane region" description="Helical" evidence="2">
    <location>
        <begin position="286"/>
        <end position="303"/>
    </location>
</feature>
<feature type="domain" description="Cytochrome oxidase subunit I profile" evidence="3">
    <location>
        <begin position="36"/>
        <end position="417"/>
    </location>
</feature>
<dbReference type="AlphaFoldDB" id="A0A1H9YGW0"/>
<gene>
    <name evidence="4" type="ORF">SAMN05216197_101224</name>
</gene>
<reference evidence="4 5" key="1">
    <citation type="submission" date="2016-10" db="EMBL/GenBank/DDBJ databases">
        <authorList>
            <person name="de Groot N.N."/>
        </authorList>
    </citation>
    <scope>NUCLEOTIDE SEQUENCE [LARGE SCALE GENOMIC DNA]</scope>
    <source>
        <strain evidence="4 5">DSM 11363</strain>
    </source>
</reference>
<organism evidence="4 5">
    <name type="scientific">Pseudomonas graminis</name>
    <dbReference type="NCBI Taxonomy" id="158627"/>
    <lineage>
        <taxon>Bacteria</taxon>
        <taxon>Pseudomonadati</taxon>
        <taxon>Pseudomonadota</taxon>
        <taxon>Gammaproteobacteria</taxon>
        <taxon>Pseudomonadales</taxon>
        <taxon>Pseudomonadaceae</taxon>
        <taxon>Pseudomonas</taxon>
    </lineage>
</organism>
<feature type="transmembrane region" description="Helical" evidence="2">
    <location>
        <begin position="396"/>
        <end position="418"/>
    </location>
</feature>
<keyword evidence="1" id="KW-0249">Electron transport</keyword>